<keyword evidence="6" id="KW-0560">Oxidoreductase</keyword>
<protein>
    <submittedName>
        <fullName evidence="6">Nitrous-oxide reductase</fullName>
        <ecNumber evidence="6">1.7.2.4</ecNumber>
    </submittedName>
</protein>
<evidence type="ECO:0000256" key="3">
    <source>
        <dbReference type="ARBA" id="ARBA00023008"/>
    </source>
</evidence>
<reference evidence="6 7" key="1">
    <citation type="submission" date="2018-06" db="EMBL/GenBank/DDBJ databases">
        <authorList>
            <consortium name="Pathogen Informatics"/>
            <person name="Doyle S."/>
        </authorList>
    </citation>
    <scope>NUCLEOTIDE SEQUENCE [LARGE SCALE GENOMIC DNA]</scope>
    <source>
        <strain evidence="6 7">NCTC13067</strain>
    </source>
</reference>
<dbReference type="Proteomes" id="UP000255469">
    <property type="component" value="Unassembled WGS sequence"/>
</dbReference>
<evidence type="ECO:0000256" key="5">
    <source>
        <dbReference type="SAM" id="SignalP"/>
    </source>
</evidence>
<comment type="subcellular location">
    <subcellularLocation>
        <location evidence="1">Cell envelope</location>
    </subcellularLocation>
</comment>
<dbReference type="PANTHER" id="PTHR42838:SF2">
    <property type="entry name" value="NITROUS-OXIDE REDUCTASE"/>
    <property type="match status" value="1"/>
</dbReference>
<keyword evidence="5" id="KW-0732">Signal</keyword>
<dbReference type="EMBL" id="UGTM01000001">
    <property type="protein sequence ID" value="SUB86375.1"/>
    <property type="molecule type" value="Genomic_DNA"/>
</dbReference>
<dbReference type="GO" id="GO:0046872">
    <property type="term" value="F:metal ion binding"/>
    <property type="evidence" value="ECO:0007669"/>
    <property type="project" value="UniProtKB-KW"/>
</dbReference>
<dbReference type="NCBIfam" id="TIGR04246">
    <property type="entry name" value="nitrous_NosZ_Gp"/>
    <property type="match status" value="1"/>
</dbReference>
<feature type="region of interest" description="Disordered" evidence="4">
    <location>
        <begin position="662"/>
        <end position="682"/>
    </location>
</feature>
<dbReference type="Gene3D" id="2.60.40.420">
    <property type="entry name" value="Cupredoxins - blue copper proteins"/>
    <property type="match status" value="1"/>
</dbReference>
<dbReference type="SUPFAM" id="SSF50974">
    <property type="entry name" value="Nitrous oxide reductase, N-terminal domain"/>
    <property type="match status" value="1"/>
</dbReference>
<evidence type="ECO:0000256" key="2">
    <source>
        <dbReference type="ARBA" id="ARBA00022723"/>
    </source>
</evidence>
<proteinExistence type="predicted"/>
<dbReference type="InterPro" id="IPR008972">
    <property type="entry name" value="Cupredoxin"/>
</dbReference>
<dbReference type="InterPro" id="IPR026468">
    <property type="entry name" value="Nitrous_oxide_Rdtase_Sec-dep"/>
</dbReference>
<feature type="chain" id="PRO_5016689037" evidence="5">
    <location>
        <begin position="21"/>
        <end position="682"/>
    </location>
</feature>
<dbReference type="EC" id="1.7.2.4" evidence="6"/>
<dbReference type="InterPro" id="IPR011045">
    <property type="entry name" value="N2O_reductase_N"/>
</dbReference>
<gene>
    <name evidence="6" type="primary">nosZ</name>
    <name evidence="6" type="ORF">NCTC13067_00007</name>
</gene>
<dbReference type="SUPFAM" id="SSF49503">
    <property type="entry name" value="Cupredoxins"/>
    <property type="match status" value="1"/>
</dbReference>
<keyword evidence="2" id="KW-0479">Metal-binding</keyword>
<feature type="signal peptide" evidence="5">
    <location>
        <begin position="1"/>
        <end position="20"/>
    </location>
</feature>
<evidence type="ECO:0000313" key="6">
    <source>
        <dbReference type="EMBL" id="SUB86375.1"/>
    </source>
</evidence>
<accession>A0A379E141</accession>
<dbReference type="Pfam" id="PF18764">
    <property type="entry name" value="nos_propeller"/>
    <property type="match status" value="1"/>
</dbReference>
<evidence type="ECO:0000256" key="1">
    <source>
        <dbReference type="ARBA" id="ARBA00004196"/>
    </source>
</evidence>
<dbReference type="InterPro" id="IPR051403">
    <property type="entry name" value="NosZ/Cyto_c_oxidase_sub2"/>
</dbReference>
<dbReference type="GO" id="GO:0030313">
    <property type="term" value="C:cell envelope"/>
    <property type="evidence" value="ECO:0007669"/>
    <property type="project" value="UniProtKB-SubCell"/>
</dbReference>
<keyword evidence="3" id="KW-0186">Copper</keyword>
<dbReference type="GO" id="GO:0050304">
    <property type="term" value="F:nitrous-oxide reductase activity"/>
    <property type="evidence" value="ECO:0007669"/>
    <property type="project" value="UniProtKB-EC"/>
</dbReference>
<evidence type="ECO:0000256" key="4">
    <source>
        <dbReference type="SAM" id="MobiDB-lite"/>
    </source>
</evidence>
<name>A0A379E141_9BACT</name>
<dbReference type="InterPro" id="IPR015943">
    <property type="entry name" value="WD40/YVTN_repeat-like_dom_sf"/>
</dbReference>
<sequence length="682" mass="76343">MIFIMKKSILFSLASLIAFGGVLHSCKPKKTGQIAVDDDAAKQVYVAPGHYDEYYDFVSGGFSGQVAVYGIPSGRLLKVIPVFSQNGENGYGYDENTKPMLNTSFGFVPWDDSHHTQLSETDAMYDGRWLFINANNTPRIARIDLKSFRTAEIIELPNTSGNHASPFITCNTEYIVAGTRFSVPADYENGDVPIKDYKEKFRGHISYIKVDKNTGGLSLDFQLALPPFNYDLSHSGKNASADWSFFTCYNTEEAHSLLEVNASHNDKDYILAINWKKAAEHAAKGDFDWKPCKYAHNVMHEDTEQATSEILNKVKVIDTRKYNDFLYLIPCPKSPHGVDVDPSGEYIVGNGKLSANLPVFSFTKIQDAIKNHQFDGKVDGINVIKYESALHGEVQSPGLGSLHTEFDADGNAYTSFFISSEIVKWRLKDCQIEDRIPTYYSIGHLSVLGADTKKPYGKYMVAYNKITKDCFLPTGPELCQAAQLYDISGKKMRLILEFPTIGEPHYASAIAADMLKPNMMYFTRLADNHNPYKISTAQQARVERHDNRVDIYMAAIRSRLVPDNIEGIRLGDEVYFHVTNIEQEWDIPHGFTVKGNNNAEILVMPGETCTLKWIPNRVGILPFYCTDFCSALHQEMQGYARVSPKGSNTPLSFTIDDKLPSQFAATKPTTQSAAAPTTHKRK</sequence>
<organism evidence="6 7">
    <name type="scientific">Prevotella denticola</name>
    <dbReference type="NCBI Taxonomy" id="28129"/>
    <lineage>
        <taxon>Bacteria</taxon>
        <taxon>Pseudomonadati</taxon>
        <taxon>Bacteroidota</taxon>
        <taxon>Bacteroidia</taxon>
        <taxon>Bacteroidales</taxon>
        <taxon>Prevotellaceae</taxon>
        <taxon>Prevotella</taxon>
    </lineage>
</organism>
<feature type="compositionally biased region" description="Polar residues" evidence="4">
    <location>
        <begin position="663"/>
        <end position="675"/>
    </location>
</feature>
<dbReference type="PANTHER" id="PTHR42838">
    <property type="entry name" value="CYTOCHROME C OXIDASE SUBUNIT II"/>
    <property type="match status" value="1"/>
</dbReference>
<dbReference type="AlphaFoldDB" id="A0A379E141"/>
<evidence type="ECO:0000313" key="7">
    <source>
        <dbReference type="Proteomes" id="UP000255469"/>
    </source>
</evidence>
<dbReference type="Gene3D" id="2.130.10.10">
    <property type="entry name" value="YVTN repeat-like/Quinoprotein amine dehydrogenase"/>
    <property type="match status" value="1"/>
</dbReference>
<dbReference type="InterPro" id="IPR041114">
    <property type="entry name" value="Nos_propeller"/>
</dbReference>